<organism evidence="1 2">
    <name type="scientific">Fulvivirga imtechensis AK7</name>
    <dbReference type="NCBI Taxonomy" id="1237149"/>
    <lineage>
        <taxon>Bacteria</taxon>
        <taxon>Pseudomonadati</taxon>
        <taxon>Bacteroidota</taxon>
        <taxon>Cytophagia</taxon>
        <taxon>Cytophagales</taxon>
        <taxon>Fulvivirgaceae</taxon>
        <taxon>Fulvivirga</taxon>
    </lineage>
</organism>
<dbReference type="EMBL" id="AMZN01000064">
    <property type="protein sequence ID" value="ELR69983.1"/>
    <property type="molecule type" value="Genomic_DNA"/>
</dbReference>
<evidence type="ECO:0000313" key="2">
    <source>
        <dbReference type="Proteomes" id="UP000011135"/>
    </source>
</evidence>
<dbReference type="STRING" id="1237149.C900_04506"/>
<keyword evidence="2" id="KW-1185">Reference proteome</keyword>
<comment type="caution">
    <text evidence="1">The sequence shown here is derived from an EMBL/GenBank/DDBJ whole genome shotgun (WGS) entry which is preliminary data.</text>
</comment>
<gene>
    <name evidence="1" type="ORF">C900_04506</name>
</gene>
<evidence type="ECO:0000313" key="1">
    <source>
        <dbReference type="EMBL" id="ELR69983.1"/>
    </source>
</evidence>
<reference evidence="1 2" key="1">
    <citation type="submission" date="2012-12" db="EMBL/GenBank/DDBJ databases">
        <title>Genome assembly of Fulvivirga imtechensis AK7.</title>
        <authorList>
            <person name="Nupur N."/>
            <person name="Khatri I."/>
            <person name="Kumar R."/>
            <person name="Subramanian S."/>
            <person name="Pinnaka A."/>
        </authorList>
    </citation>
    <scope>NUCLEOTIDE SEQUENCE [LARGE SCALE GENOMIC DNA]</scope>
    <source>
        <strain evidence="1 2">AK7</strain>
    </source>
</reference>
<dbReference type="Proteomes" id="UP000011135">
    <property type="component" value="Unassembled WGS sequence"/>
</dbReference>
<sequence>MTELQSLPPDQADPEYFSVALRKFQDETVVYDFCFSSVTSVVNNSMPLPAKSN</sequence>
<accession>L8JP56</accession>
<protein>
    <submittedName>
        <fullName evidence="1">Uncharacterized protein</fullName>
    </submittedName>
</protein>
<proteinExistence type="predicted"/>
<dbReference type="AlphaFoldDB" id="L8JP56"/>
<name>L8JP56_9BACT</name>